<organism evidence="3 4">
    <name type="scientific">Turnera subulata</name>
    <dbReference type="NCBI Taxonomy" id="218843"/>
    <lineage>
        <taxon>Eukaryota</taxon>
        <taxon>Viridiplantae</taxon>
        <taxon>Streptophyta</taxon>
        <taxon>Embryophyta</taxon>
        <taxon>Tracheophyta</taxon>
        <taxon>Spermatophyta</taxon>
        <taxon>Magnoliopsida</taxon>
        <taxon>eudicotyledons</taxon>
        <taxon>Gunneridae</taxon>
        <taxon>Pentapetalae</taxon>
        <taxon>rosids</taxon>
        <taxon>fabids</taxon>
        <taxon>Malpighiales</taxon>
        <taxon>Passifloraceae</taxon>
        <taxon>Turnera</taxon>
    </lineage>
</organism>
<dbReference type="Proteomes" id="UP001141552">
    <property type="component" value="Unassembled WGS sequence"/>
</dbReference>
<gene>
    <name evidence="3" type="ORF">Tsubulata_040380</name>
</gene>
<dbReference type="Pfam" id="PF00646">
    <property type="entry name" value="F-box"/>
    <property type="match status" value="1"/>
</dbReference>
<feature type="domain" description="F-box" evidence="1">
    <location>
        <begin position="46"/>
        <end position="74"/>
    </location>
</feature>
<sequence length="263" mass="30263">MIGAIVLTMHRTTQVKRQRNPKPKTSSITITGIRTSQEMEVKHHPPLAIMEEILARLPIKSLIRFVCMSKEWYSYQVSGKLDQLRSKLAPLDHQLVRILDLHCSSSSLDDWEFKPSSSFRFWYFEDYLKTRTPLSFPMETLDCTYLKLVGSCNGLVCIALDSKYSHLVLWNPTTGVYRKLPRPDEGTSNYELCRAFCFGYDSVHDDYKIFLTWVLAPSSHGRKTQVFSLKANSWKKRSNDQTPELLYNTGLFLNGALHCILAS</sequence>
<dbReference type="InterPro" id="IPR017451">
    <property type="entry name" value="F-box-assoc_interact_dom"/>
</dbReference>
<evidence type="ECO:0000313" key="3">
    <source>
        <dbReference type="EMBL" id="KAJ4829189.1"/>
    </source>
</evidence>
<comment type="caution">
    <text evidence="3">The sequence shown here is derived from an EMBL/GenBank/DDBJ whole genome shotgun (WGS) entry which is preliminary data.</text>
</comment>
<evidence type="ECO:0000259" key="1">
    <source>
        <dbReference type="Pfam" id="PF00646"/>
    </source>
</evidence>
<dbReference type="InterPro" id="IPR001810">
    <property type="entry name" value="F-box_dom"/>
</dbReference>
<reference evidence="3" key="1">
    <citation type="submission" date="2022-02" db="EMBL/GenBank/DDBJ databases">
        <authorList>
            <person name="Henning P.M."/>
            <person name="McCubbin A.G."/>
            <person name="Shore J.S."/>
        </authorList>
    </citation>
    <scope>NUCLEOTIDE SEQUENCE</scope>
    <source>
        <strain evidence="3">F60SS</strain>
        <tissue evidence="3">Leaves</tissue>
    </source>
</reference>
<evidence type="ECO:0000313" key="4">
    <source>
        <dbReference type="Proteomes" id="UP001141552"/>
    </source>
</evidence>
<reference evidence="3" key="2">
    <citation type="journal article" date="2023" name="Plants (Basel)">
        <title>Annotation of the Turnera subulata (Passifloraceae) Draft Genome Reveals the S-Locus Evolved after the Divergence of Turneroideae from Passifloroideae in a Stepwise Manner.</title>
        <authorList>
            <person name="Henning P.M."/>
            <person name="Roalson E.H."/>
            <person name="Mir W."/>
            <person name="McCubbin A.G."/>
            <person name="Shore J.S."/>
        </authorList>
    </citation>
    <scope>NUCLEOTIDE SEQUENCE</scope>
    <source>
        <strain evidence="3">F60SS</strain>
    </source>
</reference>
<accession>A0A9Q0FCY6</accession>
<keyword evidence="4" id="KW-1185">Reference proteome</keyword>
<dbReference type="Pfam" id="PF07734">
    <property type="entry name" value="FBA_1"/>
    <property type="match status" value="1"/>
</dbReference>
<dbReference type="EMBL" id="JAKUCV010005965">
    <property type="protein sequence ID" value="KAJ4829189.1"/>
    <property type="molecule type" value="Genomic_DNA"/>
</dbReference>
<evidence type="ECO:0008006" key="5">
    <source>
        <dbReference type="Google" id="ProtNLM"/>
    </source>
</evidence>
<dbReference type="InterPro" id="IPR036047">
    <property type="entry name" value="F-box-like_dom_sf"/>
</dbReference>
<dbReference type="PANTHER" id="PTHR31672:SF13">
    <property type="entry name" value="F-BOX PROTEIN CPR30-LIKE"/>
    <property type="match status" value="1"/>
</dbReference>
<feature type="domain" description="F-box associated beta-propeller type 1" evidence="2">
    <location>
        <begin position="147"/>
        <end position="260"/>
    </location>
</feature>
<name>A0A9Q0FCY6_9ROSI</name>
<dbReference type="InterPro" id="IPR050796">
    <property type="entry name" value="SCF_F-box_component"/>
</dbReference>
<protein>
    <recommendedName>
        <fullName evidence="5">F-box domain-containing protein</fullName>
    </recommendedName>
</protein>
<dbReference type="OrthoDB" id="591557at2759"/>
<dbReference type="AlphaFoldDB" id="A0A9Q0FCY6"/>
<dbReference type="PANTHER" id="PTHR31672">
    <property type="entry name" value="BNACNNG10540D PROTEIN"/>
    <property type="match status" value="1"/>
</dbReference>
<dbReference type="SUPFAM" id="SSF81383">
    <property type="entry name" value="F-box domain"/>
    <property type="match status" value="1"/>
</dbReference>
<dbReference type="NCBIfam" id="TIGR01640">
    <property type="entry name" value="F_box_assoc_1"/>
    <property type="match status" value="1"/>
</dbReference>
<dbReference type="InterPro" id="IPR006527">
    <property type="entry name" value="F-box-assoc_dom_typ1"/>
</dbReference>
<evidence type="ECO:0000259" key="2">
    <source>
        <dbReference type="Pfam" id="PF07734"/>
    </source>
</evidence>
<proteinExistence type="predicted"/>